<dbReference type="PANTHER" id="PTHR34297">
    <property type="entry name" value="HYPOTHETICAL CYTOSOLIC PROTEIN-RELATED"/>
    <property type="match status" value="1"/>
</dbReference>
<dbReference type="InterPro" id="IPR005531">
    <property type="entry name" value="Asp23"/>
</dbReference>
<dbReference type="PANTHER" id="PTHR34297:SF3">
    <property type="entry name" value="ALKALINE SHOCK PROTEIN 23"/>
    <property type="match status" value="1"/>
</dbReference>
<accession>A0ABW2D181</accession>
<evidence type="ECO:0000256" key="2">
    <source>
        <dbReference type="SAM" id="MobiDB-lite"/>
    </source>
</evidence>
<feature type="compositionally biased region" description="Basic and acidic residues" evidence="2">
    <location>
        <begin position="138"/>
        <end position="147"/>
    </location>
</feature>
<comment type="caution">
    <text evidence="3">The sequence shown here is derived from an EMBL/GenBank/DDBJ whole genome shotgun (WGS) entry which is preliminary data.</text>
</comment>
<protein>
    <submittedName>
        <fullName evidence="3">Asp23/Gls24 family envelope stress response protein</fullName>
    </submittedName>
</protein>
<gene>
    <name evidence="3" type="ORF">ACFQKB_43190</name>
</gene>
<name>A0ABW2D181_9ACTN</name>
<evidence type="ECO:0000313" key="4">
    <source>
        <dbReference type="Proteomes" id="UP001596380"/>
    </source>
</evidence>
<feature type="region of interest" description="Disordered" evidence="2">
    <location>
        <begin position="128"/>
        <end position="147"/>
    </location>
</feature>
<evidence type="ECO:0000256" key="1">
    <source>
        <dbReference type="ARBA" id="ARBA00005721"/>
    </source>
</evidence>
<reference evidence="4" key="1">
    <citation type="journal article" date="2019" name="Int. J. Syst. Evol. Microbiol.">
        <title>The Global Catalogue of Microorganisms (GCM) 10K type strain sequencing project: providing services to taxonomists for standard genome sequencing and annotation.</title>
        <authorList>
            <consortium name="The Broad Institute Genomics Platform"/>
            <consortium name="The Broad Institute Genome Sequencing Center for Infectious Disease"/>
            <person name="Wu L."/>
            <person name="Ma J."/>
        </authorList>
    </citation>
    <scope>NUCLEOTIDE SEQUENCE [LARGE SCALE GENOMIC DNA]</scope>
    <source>
        <strain evidence="4">JCM 3369</strain>
    </source>
</reference>
<dbReference type="RefSeq" id="WP_241683738.1">
    <property type="nucleotide sequence ID" value="NZ_JBHSXE010000001.1"/>
</dbReference>
<comment type="similarity">
    <text evidence="1">Belongs to the asp23 family.</text>
</comment>
<evidence type="ECO:0000313" key="3">
    <source>
        <dbReference type="EMBL" id="MFC6886629.1"/>
    </source>
</evidence>
<dbReference type="EMBL" id="JBHSXS010000056">
    <property type="protein sequence ID" value="MFC6886629.1"/>
    <property type="molecule type" value="Genomic_DNA"/>
</dbReference>
<dbReference type="Proteomes" id="UP001596380">
    <property type="component" value="Unassembled WGS sequence"/>
</dbReference>
<sequence length="147" mass="15202">MQKTRDTGGGELVTSGGKTKIADAVVSKIAGMAAREVGGVHAMGAGMARKVGSVRERLPGGMGGANITQGVAVQVGERQAAVDIDLVVEYGVSIPDLAAAVRDNVVGQIEHTCGLEVVEVNIIVDDIHLPGEPDEDEDKPKPEPRVQ</sequence>
<proteinExistence type="inferred from homology"/>
<organism evidence="3 4">
    <name type="scientific">Actinomadura yumaensis</name>
    <dbReference type="NCBI Taxonomy" id="111807"/>
    <lineage>
        <taxon>Bacteria</taxon>
        <taxon>Bacillati</taxon>
        <taxon>Actinomycetota</taxon>
        <taxon>Actinomycetes</taxon>
        <taxon>Streptosporangiales</taxon>
        <taxon>Thermomonosporaceae</taxon>
        <taxon>Actinomadura</taxon>
    </lineage>
</organism>
<keyword evidence="4" id="KW-1185">Reference proteome</keyword>
<dbReference type="Pfam" id="PF03780">
    <property type="entry name" value="Asp23"/>
    <property type="match status" value="1"/>
</dbReference>